<proteinExistence type="predicted"/>
<evidence type="ECO:0000313" key="2">
    <source>
        <dbReference type="Proteomes" id="UP001302602"/>
    </source>
</evidence>
<dbReference type="EMBL" id="MU853246">
    <property type="protein sequence ID" value="KAK4119668.1"/>
    <property type="molecule type" value="Genomic_DNA"/>
</dbReference>
<protein>
    <submittedName>
        <fullName evidence="1">Uncharacterized protein</fullName>
    </submittedName>
</protein>
<dbReference type="InterPro" id="IPR021276">
    <property type="entry name" value="DUF2855"/>
</dbReference>
<dbReference type="AlphaFoldDB" id="A0AAN6TS16"/>
<sequence length="428" mass="46710">MAQQQQPAVQLISKSDFTTQHVVPVSLPTPFPPLSPGQARIRTHTISLTTNNFTYARLGGIPYLGWWDAWPMPPCSSLPAPFNEPSTLAGYCRVLAWGYSAVVESAVPGLEVGTLLFGTQPIGTLAEVVELESIEDVDGHWREVSGRRKHLNSVYNRYIARPRDDTDREGMGWDALMNVLFQSGYMLNRSVFAWEEGVKAVHPLGDPALPWTEEDADLTGAVVVMLAASGKTGLSFAREMRARRPREKQPAKVIAVGSAKSKEFTVGTGLFDEVLLYSDLEDQAFDLEYRLKGDGRKVLLMDFGARGGAVDQWAEALEAKSKNLQALIVGGDPLGKEISKTGKQTEDPASGVAQFFAGAVRDRVIEAGGAAKYFADQETAWAEFKATRTVPGLQLKRGEGLASFSEDWNKVVKGEYGTHIGLVYGFPV</sequence>
<dbReference type="GeneID" id="87826293"/>
<dbReference type="Pfam" id="PF11017">
    <property type="entry name" value="DUF2855"/>
    <property type="match status" value="1"/>
</dbReference>
<dbReference type="RefSeq" id="XP_062643441.1">
    <property type="nucleotide sequence ID" value="XM_062789523.1"/>
</dbReference>
<evidence type="ECO:0000313" key="1">
    <source>
        <dbReference type="EMBL" id="KAK4119668.1"/>
    </source>
</evidence>
<name>A0AAN6TS16_9PEZI</name>
<keyword evidence="2" id="KW-1185">Reference proteome</keyword>
<reference evidence="1" key="2">
    <citation type="submission" date="2023-05" db="EMBL/GenBank/DDBJ databases">
        <authorList>
            <consortium name="Lawrence Berkeley National Laboratory"/>
            <person name="Steindorff A."/>
            <person name="Hensen N."/>
            <person name="Bonometti L."/>
            <person name="Westerberg I."/>
            <person name="Brannstrom I.O."/>
            <person name="Guillou S."/>
            <person name="Cros-Aarteil S."/>
            <person name="Calhoun S."/>
            <person name="Haridas S."/>
            <person name="Kuo A."/>
            <person name="Mondo S."/>
            <person name="Pangilinan J."/>
            <person name="Riley R."/>
            <person name="Labutti K."/>
            <person name="Andreopoulos B."/>
            <person name="Lipzen A."/>
            <person name="Chen C."/>
            <person name="Yanf M."/>
            <person name="Daum C."/>
            <person name="Ng V."/>
            <person name="Clum A."/>
            <person name="Ohm R."/>
            <person name="Martin F."/>
            <person name="Silar P."/>
            <person name="Natvig D."/>
            <person name="Lalanne C."/>
            <person name="Gautier V."/>
            <person name="Ament-Velasquez S.L."/>
            <person name="Kruys A."/>
            <person name="Hutchinson M.I."/>
            <person name="Powell A.J."/>
            <person name="Barry K."/>
            <person name="Miller A.N."/>
            <person name="Grigoriev I.V."/>
            <person name="Debuchy R."/>
            <person name="Gladieux P."/>
            <person name="Thoren M.H."/>
            <person name="Johannesson H."/>
        </authorList>
    </citation>
    <scope>NUCLEOTIDE SEQUENCE</scope>
    <source>
        <strain evidence="1">CBS 731.68</strain>
    </source>
</reference>
<gene>
    <name evidence="1" type="ORF">N657DRAFT_581353</name>
</gene>
<reference evidence="1" key="1">
    <citation type="journal article" date="2023" name="Mol. Phylogenet. Evol.">
        <title>Genome-scale phylogeny and comparative genomics of the fungal order Sordariales.</title>
        <authorList>
            <person name="Hensen N."/>
            <person name="Bonometti L."/>
            <person name="Westerberg I."/>
            <person name="Brannstrom I.O."/>
            <person name="Guillou S."/>
            <person name="Cros-Aarteil S."/>
            <person name="Calhoun S."/>
            <person name="Haridas S."/>
            <person name="Kuo A."/>
            <person name="Mondo S."/>
            <person name="Pangilinan J."/>
            <person name="Riley R."/>
            <person name="LaButti K."/>
            <person name="Andreopoulos B."/>
            <person name="Lipzen A."/>
            <person name="Chen C."/>
            <person name="Yan M."/>
            <person name="Daum C."/>
            <person name="Ng V."/>
            <person name="Clum A."/>
            <person name="Steindorff A."/>
            <person name="Ohm R.A."/>
            <person name="Martin F."/>
            <person name="Silar P."/>
            <person name="Natvig D.O."/>
            <person name="Lalanne C."/>
            <person name="Gautier V."/>
            <person name="Ament-Velasquez S.L."/>
            <person name="Kruys A."/>
            <person name="Hutchinson M.I."/>
            <person name="Powell A.J."/>
            <person name="Barry K."/>
            <person name="Miller A.N."/>
            <person name="Grigoriev I.V."/>
            <person name="Debuchy R."/>
            <person name="Gladieux P."/>
            <person name="Hiltunen Thoren M."/>
            <person name="Johannesson H."/>
        </authorList>
    </citation>
    <scope>NUCLEOTIDE SEQUENCE</scope>
    <source>
        <strain evidence="1">CBS 731.68</strain>
    </source>
</reference>
<accession>A0AAN6TS16</accession>
<comment type="caution">
    <text evidence="1">The sequence shown here is derived from an EMBL/GenBank/DDBJ whole genome shotgun (WGS) entry which is preliminary data.</text>
</comment>
<organism evidence="1 2">
    <name type="scientific">Parathielavia appendiculata</name>
    <dbReference type="NCBI Taxonomy" id="2587402"/>
    <lineage>
        <taxon>Eukaryota</taxon>
        <taxon>Fungi</taxon>
        <taxon>Dikarya</taxon>
        <taxon>Ascomycota</taxon>
        <taxon>Pezizomycotina</taxon>
        <taxon>Sordariomycetes</taxon>
        <taxon>Sordariomycetidae</taxon>
        <taxon>Sordariales</taxon>
        <taxon>Chaetomiaceae</taxon>
        <taxon>Parathielavia</taxon>
    </lineage>
</organism>
<dbReference type="Proteomes" id="UP001302602">
    <property type="component" value="Unassembled WGS sequence"/>
</dbReference>